<dbReference type="Gene3D" id="3.50.80.10">
    <property type="entry name" value="D-tyrosyl-tRNA(Tyr) deacylase"/>
    <property type="match status" value="1"/>
</dbReference>
<dbReference type="FunFam" id="3.50.80.10:FF:000001">
    <property type="entry name" value="D-aminoacyl-tRNA deacylase"/>
    <property type="match status" value="1"/>
</dbReference>
<evidence type="ECO:0000313" key="2">
    <source>
        <dbReference type="EMBL" id="VAW15725.1"/>
    </source>
</evidence>
<sequence>MKLVIQRVKSAQVDVASKTVGQIDQGMLVFLGVSKNDASADAEYLVNKIVNLRIFEDENEKMNLSALDCNAAFLVVSQFTLQGNCDKGRRPSFDKAADPKKAKDLYEYFVAKLKEQNVEVATGQFQAMMDVSLVNDGPVTFILESNRCTTIRKT</sequence>
<organism evidence="2">
    <name type="scientific">hydrothermal vent metagenome</name>
    <dbReference type="NCBI Taxonomy" id="652676"/>
    <lineage>
        <taxon>unclassified sequences</taxon>
        <taxon>metagenomes</taxon>
        <taxon>ecological metagenomes</taxon>
    </lineage>
</organism>
<dbReference type="Pfam" id="PF02580">
    <property type="entry name" value="Tyr_Deacylase"/>
    <property type="match status" value="1"/>
</dbReference>
<dbReference type="HAMAP" id="MF_00518">
    <property type="entry name" value="Deacylase_Dtd"/>
    <property type="match status" value="1"/>
</dbReference>
<keyword evidence="2" id="KW-0378">Hydrolase</keyword>
<dbReference type="PANTHER" id="PTHR10472:SF5">
    <property type="entry name" value="D-AMINOACYL-TRNA DEACYLASE 1"/>
    <property type="match status" value="1"/>
</dbReference>
<name>A0A3B0TBC4_9ZZZZ</name>
<gene>
    <name evidence="2" type="ORF">MNBD_BACTEROID05-329</name>
</gene>
<dbReference type="GO" id="GO:0051500">
    <property type="term" value="F:D-tyrosyl-tRNA(Tyr) deacylase activity"/>
    <property type="evidence" value="ECO:0007669"/>
    <property type="project" value="TreeGrafter"/>
</dbReference>
<evidence type="ECO:0000256" key="1">
    <source>
        <dbReference type="ARBA" id="ARBA00009673"/>
    </source>
</evidence>
<dbReference type="NCBIfam" id="TIGR00256">
    <property type="entry name" value="D-aminoacyl-tRNA deacylase"/>
    <property type="match status" value="1"/>
</dbReference>
<reference evidence="2" key="1">
    <citation type="submission" date="2018-06" db="EMBL/GenBank/DDBJ databases">
        <authorList>
            <person name="Zhirakovskaya E."/>
        </authorList>
    </citation>
    <scope>NUCLEOTIDE SEQUENCE</scope>
</reference>
<dbReference type="CDD" id="cd00563">
    <property type="entry name" value="Dtyr_deacylase"/>
    <property type="match status" value="1"/>
</dbReference>
<dbReference type="SUPFAM" id="SSF69500">
    <property type="entry name" value="DTD-like"/>
    <property type="match status" value="1"/>
</dbReference>
<dbReference type="EC" id="3.1.1.96" evidence="2"/>
<dbReference type="GO" id="GO:0005737">
    <property type="term" value="C:cytoplasm"/>
    <property type="evidence" value="ECO:0007669"/>
    <property type="project" value="InterPro"/>
</dbReference>
<dbReference type="InterPro" id="IPR003732">
    <property type="entry name" value="Daa-tRNA_deacyls_DTD"/>
</dbReference>
<accession>A0A3B0TBC4</accession>
<dbReference type="InterPro" id="IPR023509">
    <property type="entry name" value="DTD-like_sf"/>
</dbReference>
<proteinExistence type="inferred from homology"/>
<comment type="similarity">
    <text evidence="1">Belongs to the DTD family.</text>
</comment>
<protein>
    <submittedName>
        <fullName evidence="2">D-aminoacyl-tRNA deacylase</fullName>
        <ecNumber evidence="2">3.1.1.96</ecNumber>
    </submittedName>
</protein>
<dbReference type="EMBL" id="UOEN01000283">
    <property type="protein sequence ID" value="VAW15725.1"/>
    <property type="molecule type" value="Genomic_DNA"/>
</dbReference>
<dbReference type="AlphaFoldDB" id="A0A3B0TBC4"/>
<dbReference type="PANTHER" id="PTHR10472">
    <property type="entry name" value="D-TYROSYL-TRNA TYR DEACYLASE"/>
    <property type="match status" value="1"/>
</dbReference>